<reference evidence="1 2" key="1">
    <citation type="submission" date="2018-08" db="EMBL/GenBank/DDBJ databases">
        <title>Cellulomonas rhizosphaerae sp. nov., a novel actinomycete isolated from soil.</title>
        <authorList>
            <person name="Tian Y."/>
        </authorList>
    </citation>
    <scope>NUCLEOTIDE SEQUENCE [LARGE SCALE GENOMIC DNA]</scope>
    <source>
        <strain evidence="1 2">NEAU-TCZ24</strain>
    </source>
</reference>
<evidence type="ECO:0000313" key="2">
    <source>
        <dbReference type="Proteomes" id="UP000283374"/>
    </source>
</evidence>
<dbReference type="Gene3D" id="3.30.930.10">
    <property type="entry name" value="Bira Bifunctional Protein, Domain 2"/>
    <property type="match status" value="1"/>
</dbReference>
<proteinExistence type="predicted"/>
<dbReference type="GO" id="GO:0016874">
    <property type="term" value="F:ligase activity"/>
    <property type="evidence" value="ECO:0007669"/>
    <property type="project" value="UniProtKB-KW"/>
</dbReference>
<comment type="caution">
    <text evidence="1">The sequence shown here is derived from an EMBL/GenBank/DDBJ whole genome shotgun (WGS) entry which is preliminary data.</text>
</comment>
<dbReference type="InterPro" id="IPR045864">
    <property type="entry name" value="aa-tRNA-synth_II/BPL/LPL"/>
</dbReference>
<gene>
    <name evidence="1" type="ORF">D1825_03810</name>
</gene>
<sequence length="77" mass="8308">MADDDPRRFPLHADELRSLLLAPDGPLDHFEVVESTASTNADIVADLESDIAAWPGVGVLVADHQTAGKGRDGRTWE</sequence>
<dbReference type="EMBL" id="QWKP01000130">
    <property type="protein sequence ID" value="RHA43927.1"/>
    <property type="molecule type" value="Genomic_DNA"/>
</dbReference>
<keyword evidence="1" id="KW-0436">Ligase</keyword>
<accession>A0A413RPN8</accession>
<feature type="non-terminal residue" evidence="1">
    <location>
        <position position="77"/>
    </location>
</feature>
<name>A0A413RPN8_9CELL</name>
<organism evidence="1 2">
    <name type="scientific">Cellulomonas rhizosphaerae</name>
    <dbReference type="NCBI Taxonomy" id="2293719"/>
    <lineage>
        <taxon>Bacteria</taxon>
        <taxon>Bacillati</taxon>
        <taxon>Actinomycetota</taxon>
        <taxon>Actinomycetes</taxon>
        <taxon>Micrococcales</taxon>
        <taxon>Cellulomonadaceae</taxon>
        <taxon>Cellulomonas</taxon>
    </lineage>
</organism>
<dbReference type="Proteomes" id="UP000283374">
    <property type="component" value="Unassembled WGS sequence"/>
</dbReference>
<dbReference type="AlphaFoldDB" id="A0A413RPN8"/>
<evidence type="ECO:0000313" key="1">
    <source>
        <dbReference type="EMBL" id="RHA43927.1"/>
    </source>
</evidence>
<protein>
    <submittedName>
        <fullName evidence="1">Biotin--[acetyl-CoA-carboxylase] ligase</fullName>
    </submittedName>
</protein>
<dbReference type="SUPFAM" id="SSF55681">
    <property type="entry name" value="Class II aaRS and biotin synthetases"/>
    <property type="match status" value="1"/>
</dbReference>
<keyword evidence="2" id="KW-1185">Reference proteome</keyword>